<gene>
    <name evidence="2" type="ORF">CEUR00632_LOCUS5469</name>
</gene>
<feature type="region of interest" description="Disordered" evidence="1">
    <location>
        <begin position="117"/>
        <end position="176"/>
    </location>
</feature>
<sequence length="360" mass="37231">MAAALPAAAQGSGIVRRAGFGAMATSTCSPCIAPQLAQQRQRRRDAAERPRQSGQKAIWADAVASCSAWGCGRASGVTAAQTRGAPCRTAPDFCGSGAAAQRRSVFARAISLESPARGHRAAASTAMLPPQPFTPQHVTASPQPSPFVSSMPVSHQQQHQQHQQHTHHASPPLPSQPLWASLPNGLLWLLAAAVSVFIAAQRAAAGADAALRGLLGGNPSGQVGQSSYASAAASQLMPPPPLGCPASAARLLARLRQSLHMDAAAEALRRGAGDAANGHLLSALSHNCVCRTPAPPRGASTTADFTALYAHHIRAWGGVGGDDELPSFTTLVQLQEMMALCEEDAARIELEALNDTAFSI</sequence>
<evidence type="ECO:0000256" key="1">
    <source>
        <dbReference type="SAM" id="MobiDB-lite"/>
    </source>
</evidence>
<accession>A0A7R9V5R7</accession>
<dbReference type="EMBL" id="HBEC01011903">
    <property type="protein sequence ID" value="CAD8285431.1"/>
    <property type="molecule type" value="Transcribed_RNA"/>
</dbReference>
<organism evidence="2">
    <name type="scientific">Chlamydomonas euryale</name>
    <dbReference type="NCBI Taxonomy" id="1486919"/>
    <lineage>
        <taxon>Eukaryota</taxon>
        <taxon>Viridiplantae</taxon>
        <taxon>Chlorophyta</taxon>
        <taxon>core chlorophytes</taxon>
        <taxon>Chlorophyceae</taxon>
        <taxon>CS clade</taxon>
        <taxon>Chlamydomonadales</taxon>
        <taxon>Chlamydomonadaceae</taxon>
        <taxon>Chlamydomonas</taxon>
    </lineage>
</organism>
<reference evidence="2" key="1">
    <citation type="submission" date="2021-01" db="EMBL/GenBank/DDBJ databases">
        <authorList>
            <person name="Corre E."/>
            <person name="Pelletier E."/>
            <person name="Niang G."/>
            <person name="Scheremetjew M."/>
            <person name="Finn R."/>
            <person name="Kale V."/>
            <person name="Holt S."/>
            <person name="Cochrane G."/>
            <person name="Meng A."/>
            <person name="Brown T."/>
            <person name="Cohen L."/>
        </authorList>
    </citation>
    <scope>NUCLEOTIDE SEQUENCE</scope>
    <source>
        <strain evidence="2">CCMP219</strain>
    </source>
</reference>
<protein>
    <submittedName>
        <fullName evidence="2">Uncharacterized protein</fullName>
    </submittedName>
</protein>
<feature type="compositionally biased region" description="Polar residues" evidence="1">
    <location>
        <begin position="134"/>
        <end position="154"/>
    </location>
</feature>
<name>A0A7R9V5R7_9CHLO</name>
<evidence type="ECO:0000313" key="2">
    <source>
        <dbReference type="EMBL" id="CAD8285431.1"/>
    </source>
</evidence>
<dbReference type="AlphaFoldDB" id="A0A7R9V5R7"/>
<proteinExistence type="predicted"/>